<feature type="domain" description="Isochorismatase-like" evidence="9">
    <location>
        <begin position="128"/>
        <end position="197"/>
    </location>
</feature>
<dbReference type="GO" id="GO:0008936">
    <property type="term" value="F:nicotinamidase activity"/>
    <property type="evidence" value="ECO:0007669"/>
    <property type="project" value="UniProtKB-EC"/>
</dbReference>
<dbReference type="PANTHER" id="PTHR11080:SF2">
    <property type="entry name" value="LD05707P"/>
    <property type="match status" value="1"/>
</dbReference>
<dbReference type="GO" id="GO:0019363">
    <property type="term" value="P:pyridine nucleotide biosynthetic process"/>
    <property type="evidence" value="ECO:0007669"/>
    <property type="project" value="UniProtKB-KW"/>
</dbReference>
<dbReference type="SUPFAM" id="SSF52499">
    <property type="entry name" value="Isochorismatase-like hydrolases"/>
    <property type="match status" value="1"/>
</dbReference>
<keyword evidence="3" id="KW-0479">Metal-binding</keyword>
<evidence type="ECO:0000256" key="6">
    <source>
        <dbReference type="ARBA" id="ARBA00039017"/>
    </source>
</evidence>
<evidence type="ECO:0000313" key="10">
    <source>
        <dbReference type="EMBL" id="QPK78819.1"/>
    </source>
</evidence>
<gene>
    <name evidence="10" type="ORF">G7Y31_09810</name>
</gene>
<name>A0A7T0KEZ1_9CORY</name>
<comment type="pathway">
    <text evidence="5">Cofactor biosynthesis; nicotinate biosynthesis; nicotinate from nicotinamide: step 1/1.</text>
</comment>
<evidence type="ECO:0000259" key="9">
    <source>
        <dbReference type="Pfam" id="PF00857"/>
    </source>
</evidence>
<organism evidence="10 11">
    <name type="scientific">Corynebacterium lizhenjunii</name>
    <dbReference type="NCBI Taxonomy" id="2709394"/>
    <lineage>
        <taxon>Bacteria</taxon>
        <taxon>Bacillati</taxon>
        <taxon>Actinomycetota</taxon>
        <taxon>Actinomycetes</taxon>
        <taxon>Mycobacteriales</taxon>
        <taxon>Corynebacteriaceae</taxon>
        <taxon>Corynebacterium</taxon>
    </lineage>
</organism>
<evidence type="ECO:0000256" key="1">
    <source>
        <dbReference type="ARBA" id="ARBA00006336"/>
    </source>
</evidence>
<dbReference type="PANTHER" id="PTHR11080">
    <property type="entry name" value="PYRAZINAMIDASE/NICOTINAMIDASE"/>
    <property type="match status" value="1"/>
</dbReference>
<dbReference type="InterPro" id="IPR000868">
    <property type="entry name" value="Isochorismatase-like_dom"/>
</dbReference>
<keyword evidence="11" id="KW-1185">Reference proteome</keyword>
<reference evidence="10 11" key="1">
    <citation type="submission" date="2020-11" db="EMBL/GenBank/DDBJ databases">
        <title>Corynebacterium sp. ZJ-599.</title>
        <authorList>
            <person name="Zhou J."/>
        </authorList>
    </citation>
    <scope>NUCLEOTIDE SEQUENCE [LARGE SCALE GENOMIC DNA]</scope>
    <source>
        <strain evidence="10 11">ZJ-599</strain>
    </source>
</reference>
<evidence type="ECO:0000256" key="7">
    <source>
        <dbReference type="ARBA" id="ARBA00043224"/>
    </source>
</evidence>
<evidence type="ECO:0000256" key="4">
    <source>
        <dbReference type="ARBA" id="ARBA00022801"/>
    </source>
</evidence>
<feature type="region of interest" description="Disordered" evidence="8">
    <location>
        <begin position="106"/>
        <end position="129"/>
    </location>
</feature>
<feature type="domain" description="Isochorismatase-like" evidence="9">
    <location>
        <begin position="3"/>
        <end position="110"/>
    </location>
</feature>
<protein>
    <recommendedName>
        <fullName evidence="6">nicotinamidase</fullName>
        <ecNumber evidence="6">3.5.1.19</ecNumber>
    </recommendedName>
    <alternativeName>
        <fullName evidence="7">Nicotinamide deamidase</fullName>
    </alternativeName>
</protein>
<dbReference type="InterPro" id="IPR036380">
    <property type="entry name" value="Isochorismatase-like_sf"/>
</dbReference>
<evidence type="ECO:0000313" key="11">
    <source>
        <dbReference type="Proteomes" id="UP000594681"/>
    </source>
</evidence>
<accession>A0A7T0KEZ1</accession>
<sequence>MKTALLIVDVQPDFCPGGALATARGNEVAEKIAAIQPEYDTVVTTQDWHIDPAGHFSTEPDFVDTWPVHCVAGTPGAALHPALLPADAAFRKGAYTAAYSGFEGTLAGPGDTTGPDTGEITGEDTSKGQGLEEWLREEGIGRLDICGIATDHCVRATAADALRAGFSVRILAGLCSPVDEQRANAALEELSQDGATIVY</sequence>
<evidence type="ECO:0000256" key="3">
    <source>
        <dbReference type="ARBA" id="ARBA00022723"/>
    </source>
</evidence>
<dbReference type="EMBL" id="CP064954">
    <property type="protein sequence ID" value="QPK78819.1"/>
    <property type="molecule type" value="Genomic_DNA"/>
</dbReference>
<dbReference type="GO" id="GO:0046872">
    <property type="term" value="F:metal ion binding"/>
    <property type="evidence" value="ECO:0007669"/>
    <property type="project" value="UniProtKB-KW"/>
</dbReference>
<keyword evidence="2" id="KW-0662">Pyridine nucleotide biosynthesis</keyword>
<dbReference type="KEGG" id="cliz:G7Y31_09810"/>
<dbReference type="InterPro" id="IPR052347">
    <property type="entry name" value="Isochorismatase_Nicotinamidase"/>
</dbReference>
<evidence type="ECO:0000256" key="8">
    <source>
        <dbReference type="SAM" id="MobiDB-lite"/>
    </source>
</evidence>
<comment type="similarity">
    <text evidence="1">Belongs to the isochorismatase family.</text>
</comment>
<keyword evidence="4" id="KW-0378">Hydrolase</keyword>
<feature type="compositionally biased region" description="Low complexity" evidence="8">
    <location>
        <begin position="106"/>
        <end position="120"/>
    </location>
</feature>
<evidence type="ECO:0000256" key="5">
    <source>
        <dbReference type="ARBA" id="ARBA00037900"/>
    </source>
</evidence>
<proteinExistence type="inferred from homology"/>
<dbReference type="Gene3D" id="3.40.50.850">
    <property type="entry name" value="Isochorismatase-like"/>
    <property type="match status" value="1"/>
</dbReference>
<evidence type="ECO:0000256" key="2">
    <source>
        <dbReference type="ARBA" id="ARBA00022642"/>
    </source>
</evidence>
<dbReference type="Pfam" id="PF00857">
    <property type="entry name" value="Isochorismatase"/>
    <property type="match status" value="2"/>
</dbReference>
<dbReference type="AlphaFoldDB" id="A0A7T0KEZ1"/>
<dbReference type="RefSeq" id="WP_165009642.1">
    <property type="nucleotide sequence ID" value="NZ_CP064954.1"/>
</dbReference>
<dbReference type="EC" id="3.5.1.19" evidence="6"/>
<dbReference type="Proteomes" id="UP000594681">
    <property type="component" value="Chromosome"/>
</dbReference>